<dbReference type="PRINTS" id="PR00404">
    <property type="entry name" value="MADSDOMAIN"/>
</dbReference>
<feature type="compositionally biased region" description="Polar residues" evidence="7">
    <location>
        <begin position="252"/>
        <end position="261"/>
    </location>
</feature>
<feature type="domain" description="MADS-box" evidence="8">
    <location>
        <begin position="1"/>
        <end position="61"/>
    </location>
</feature>
<dbReference type="InterPro" id="IPR033896">
    <property type="entry name" value="MEF2-like_N"/>
</dbReference>
<dbReference type="EMBL" id="AMKT01000024">
    <property type="protein sequence ID" value="OXG26619.1"/>
    <property type="molecule type" value="Genomic_DNA"/>
</dbReference>
<evidence type="ECO:0000313" key="9">
    <source>
        <dbReference type="EMBL" id="OXG26619.1"/>
    </source>
</evidence>
<evidence type="ECO:0000256" key="1">
    <source>
        <dbReference type="ARBA" id="ARBA00004123"/>
    </source>
</evidence>
<organism evidence="9 10">
    <name type="scientific">Cryptococcus neoformans Tu259-1</name>
    <dbReference type="NCBI Taxonomy" id="1230072"/>
    <lineage>
        <taxon>Eukaryota</taxon>
        <taxon>Fungi</taxon>
        <taxon>Dikarya</taxon>
        <taxon>Basidiomycota</taxon>
        <taxon>Agaricomycotina</taxon>
        <taxon>Tremellomycetes</taxon>
        <taxon>Tremellales</taxon>
        <taxon>Cryptococcaceae</taxon>
        <taxon>Cryptococcus</taxon>
        <taxon>Cryptococcus neoformans species complex</taxon>
    </lineage>
</organism>
<feature type="region of interest" description="Disordered" evidence="7">
    <location>
        <begin position="502"/>
        <end position="549"/>
    </location>
</feature>
<dbReference type="InterPro" id="IPR036879">
    <property type="entry name" value="TF_MADSbox_sf"/>
</dbReference>
<comment type="caution">
    <text evidence="9">The sequence shown here is derived from an EMBL/GenBank/DDBJ whole genome shotgun (WGS) entry which is preliminary data.</text>
</comment>
<feature type="region of interest" description="Disordered" evidence="7">
    <location>
        <begin position="90"/>
        <end position="216"/>
    </location>
</feature>
<evidence type="ECO:0000256" key="3">
    <source>
        <dbReference type="ARBA" id="ARBA00023125"/>
    </source>
</evidence>
<keyword evidence="4" id="KW-0804">Transcription</keyword>
<comment type="similarity">
    <text evidence="6">Belongs to the MEF2 family.</text>
</comment>
<dbReference type="GO" id="GO:0000981">
    <property type="term" value="F:DNA-binding transcription factor activity, RNA polymerase II-specific"/>
    <property type="evidence" value="ECO:0007669"/>
    <property type="project" value="TreeGrafter"/>
</dbReference>
<dbReference type="GO" id="GO:0045944">
    <property type="term" value="P:positive regulation of transcription by RNA polymerase II"/>
    <property type="evidence" value="ECO:0007669"/>
    <property type="project" value="InterPro"/>
</dbReference>
<proteinExistence type="inferred from homology"/>
<protein>
    <submittedName>
        <fullName evidence="9">Transcriptional activator</fullName>
    </submittedName>
</protein>
<dbReference type="GO" id="GO:0005634">
    <property type="term" value="C:nucleus"/>
    <property type="evidence" value="ECO:0007669"/>
    <property type="project" value="UniProtKB-SubCell"/>
</dbReference>
<dbReference type="SMART" id="SM00432">
    <property type="entry name" value="MADS"/>
    <property type="match status" value="1"/>
</dbReference>
<dbReference type="PROSITE" id="PS50066">
    <property type="entry name" value="MADS_BOX_2"/>
    <property type="match status" value="1"/>
</dbReference>
<evidence type="ECO:0000256" key="6">
    <source>
        <dbReference type="ARBA" id="ARBA00025805"/>
    </source>
</evidence>
<feature type="compositionally biased region" description="Acidic residues" evidence="7">
    <location>
        <begin position="91"/>
        <end position="101"/>
    </location>
</feature>
<name>A0A854QII5_CRYNE</name>
<dbReference type="Gene3D" id="3.40.1810.10">
    <property type="entry name" value="Transcription factor, MADS-box"/>
    <property type="match status" value="1"/>
</dbReference>
<gene>
    <name evidence="9" type="ORF">C361_01380</name>
</gene>
<accession>A0A854QII5</accession>
<dbReference type="InterPro" id="IPR002100">
    <property type="entry name" value="TF_MADSbox"/>
</dbReference>
<dbReference type="SUPFAM" id="SSF55455">
    <property type="entry name" value="SRF-like"/>
    <property type="match status" value="1"/>
</dbReference>
<dbReference type="AlphaFoldDB" id="A0A854QII5"/>
<feature type="region of interest" description="Disordered" evidence="7">
    <location>
        <begin position="335"/>
        <end position="366"/>
    </location>
</feature>
<evidence type="ECO:0000256" key="5">
    <source>
        <dbReference type="ARBA" id="ARBA00023242"/>
    </source>
</evidence>
<keyword evidence="3" id="KW-0238">DNA-binding</keyword>
<feature type="region of interest" description="Disordered" evidence="7">
    <location>
        <begin position="228"/>
        <end position="271"/>
    </location>
</feature>
<dbReference type="PANTHER" id="PTHR11945">
    <property type="entry name" value="MADS BOX PROTEIN"/>
    <property type="match status" value="1"/>
</dbReference>
<evidence type="ECO:0000256" key="2">
    <source>
        <dbReference type="ARBA" id="ARBA00023015"/>
    </source>
</evidence>
<feature type="compositionally biased region" description="Low complexity" evidence="7">
    <location>
        <begin position="105"/>
        <end position="119"/>
    </location>
</feature>
<comment type="subcellular location">
    <subcellularLocation>
        <location evidence="1">Nucleus</location>
    </subcellularLocation>
</comment>
<keyword evidence="2" id="KW-0805">Transcription regulation</keyword>
<evidence type="ECO:0000313" key="10">
    <source>
        <dbReference type="Proteomes" id="UP000199727"/>
    </source>
</evidence>
<feature type="compositionally biased region" description="Basic and acidic residues" evidence="7">
    <location>
        <begin position="128"/>
        <end position="166"/>
    </location>
</feature>
<feature type="compositionally biased region" description="Low complexity" evidence="7">
    <location>
        <begin position="424"/>
        <end position="442"/>
    </location>
</feature>
<sequence length="549" mass="59115">MGRKKIEIRPLTDERNRNVTFLKRKAGLMKKAWELSVLCAADVSIIIFSAAGKAFEFSSKELDSEIDRYLNYEGMIERRRAAEFAAMALAGEDDDDDDDDDTSRRGSTSKSKAAAAANGNPPPTRSLKGKETFKHRTLRPSEDRKRKREDKKQRRKSEPGEKRSFIDEIMSGGESDSEEEEKPRRRSNAGHGNGKRMSSLREADELADDVPQASRQSLDGLQYALSMHASQPSHERFTSRHRSPHPEFLAPSVSSSQTPRTAPTVHRHPSDTIPYPITNPLAAPMQASLGVPQLAVHPSYSRSPNGHPGYFGYPNSLLGMQASYLSRQPFAGAPQPSPYYSAHGPGSHPGEPPVPGLPTQVPGGQPIQWDQNLLARYAEFQLQQNHQRQQRILLEKQRQQLAELGVPLDEKNLLDEIFGGVGASRSASGGAGPSGADPGSASLMGLGNTASEGREEGNGVEFIWPLSNNAAAAAAAQSGDEDRNGISSHSAFSAAAAHHQAAYGKQHVQQQKAGWGFDGAGFEGMEEGASGSGMGLPSPVSAGAGGGRK</sequence>
<dbReference type="PANTHER" id="PTHR11945:SF534">
    <property type="entry name" value="MYOCYTE-SPECIFIC ENHANCER FACTOR 2"/>
    <property type="match status" value="1"/>
</dbReference>
<dbReference type="GO" id="GO:0000978">
    <property type="term" value="F:RNA polymerase II cis-regulatory region sequence-specific DNA binding"/>
    <property type="evidence" value="ECO:0007669"/>
    <property type="project" value="TreeGrafter"/>
</dbReference>
<dbReference type="GO" id="GO:0046983">
    <property type="term" value="F:protein dimerization activity"/>
    <property type="evidence" value="ECO:0007669"/>
    <property type="project" value="InterPro"/>
</dbReference>
<evidence type="ECO:0000256" key="4">
    <source>
        <dbReference type="ARBA" id="ARBA00023163"/>
    </source>
</evidence>
<dbReference type="Proteomes" id="UP000199727">
    <property type="component" value="Unassembled WGS sequence"/>
</dbReference>
<dbReference type="OrthoDB" id="1898716at2759"/>
<dbReference type="CDD" id="cd00265">
    <property type="entry name" value="MADS_MEF2_like"/>
    <property type="match status" value="1"/>
</dbReference>
<keyword evidence="5" id="KW-0539">Nucleus</keyword>
<reference evidence="9 10" key="1">
    <citation type="submission" date="2017-06" db="EMBL/GenBank/DDBJ databases">
        <title>Global population genomics of the pathogenic fungus Cryptococcus neoformans var. grubii.</title>
        <authorList>
            <person name="Cuomo C."/>
            <person name="Litvintseva A."/>
            <person name="Chen Y."/>
            <person name="Young S."/>
            <person name="Zeng Q."/>
            <person name="Chapman S."/>
            <person name="Gujja S."/>
            <person name="Saif S."/>
            <person name="Birren B."/>
        </authorList>
    </citation>
    <scope>NUCLEOTIDE SEQUENCE [LARGE SCALE GENOMIC DNA]</scope>
    <source>
        <strain evidence="9 10">Tu259-1</strain>
    </source>
</reference>
<evidence type="ECO:0000259" key="8">
    <source>
        <dbReference type="PROSITE" id="PS50066"/>
    </source>
</evidence>
<dbReference type="Pfam" id="PF00319">
    <property type="entry name" value="SRF-TF"/>
    <property type="match status" value="1"/>
</dbReference>
<evidence type="ECO:0000256" key="7">
    <source>
        <dbReference type="SAM" id="MobiDB-lite"/>
    </source>
</evidence>
<feature type="region of interest" description="Disordered" evidence="7">
    <location>
        <begin position="424"/>
        <end position="455"/>
    </location>
</feature>